<dbReference type="InterPro" id="IPR050401">
    <property type="entry name" value="Cyclic_nucleotide_synthase"/>
</dbReference>
<accession>A0A0N4X9Y9</accession>
<dbReference type="GO" id="GO:0004016">
    <property type="term" value="F:adenylate cyclase activity"/>
    <property type="evidence" value="ECO:0007669"/>
    <property type="project" value="TreeGrafter"/>
</dbReference>
<dbReference type="GO" id="GO:0000166">
    <property type="term" value="F:nucleotide binding"/>
    <property type="evidence" value="ECO:0007669"/>
    <property type="project" value="UniProtKB-KW"/>
</dbReference>
<dbReference type="STRING" id="6290.A0A0N4X9Y9"/>
<dbReference type="PANTHER" id="PTHR11920">
    <property type="entry name" value="GUANYLYL CYCLASE"/>
    <property type="match status" value="1"/>
</dbReference>
<dbReference type="InterPro" id="IPR011009">
    <property type="entry name" value="Kinase-like_dom_sf"/>
</dbReference>
<protein>
    <submittedName>
        <fullName evidence="5">Nudix hydrolase domain-containing protein</fullName>
    </submittedName>
</protein>
<dbReference type="GO" id="GO:0007168">
    <property type="term" value="P:receptor guanylyl cyclase signaling pathway"/>
    <property type="evidence" value="ECO:0007669"/>
    <property type="project" value="TreeGrafter"/>
</dbReference>
<name>A0A0N4X9Y9_HAEPC</name>
<reference evidence="3 4" key="2">
    <citation type="submission" date="2018-11" db="EMBL/GenBank/DDBJ databases">
        <authorList>
            <consortium name="Pathogen Informatics"/>
        </authorList>
    </citation>
    <scope>NUCLEOTIDE SEQUENCE [LARGE SCALE GENOMIC DNA]</scope>
    <source>
        <strain evidence="3 4">MHpl1</strain>
    </source>
</reference>
<keyword evidence="4" id="KW-1185">Reference proteome</keyword>
<dbReference type="GO" id="GO:0005886">
    <property type="term" value="C:plasma membrane"/>
    <property type="evidence" value="ECO:0007669"/>
    <property type="project" value="TreeGrafter"/>
</dbReference>
<evidence type="ECO:0000313" key="5">
    <source>
        <dbReference type="WBParaSite" id="HPLM_0002118401-mRNA-1"/>
    </source>
</evidence>
<dbReference type="WBParaSite" id="HPLM_0002118401-mRNA-1">
    <property type="protein sequence ID" value="HPLM_0002118401-mRNA-1"/>
    <property type="gene ID" value="HPLM_0002118401"/>
</dbReference>
<evidence type="ECO:0000313" key="4">
    <source>
        <dbReference type="Proteomes" id="UP000268014"/>
    </source>
</evidence>
<dbReference type="GO" id="GO:0004383">
    <property type="term" value="F:guanylate cyclase activity"/>
    <property type="evidence" value="ECO:0007669"/>
    <property type="project" value="TreeGrafter"/>
</dbReference>
<evidence type="ECO:0000313" key="3">
    <source>
        <dbReference type="EMBL" id="VDO88321.1"/>
    </source>
</evidence>
<dbReference type="OrthoDB" id="302535at2759"/>
<dbReference type="SUPFAM" id="SSF56112">
    <property type="entry name" value="Protein kinase-like (PK-like)"/>
    <property type="match status" value="1"/>
</dbReference>
<dbReference type="AlphaFoldDB" id="A0A0N4X9Y9"/>
<evidence type="ECO:0000256" key="2">
    <source>
        <dbReference type="ARBA" id="ARBA00023239"/>
    </source>
</evidence>
<proteinExistence type="predicted"/>
<reference evidence="5" key="1">
    <citation type="submission" date="2017-02" db="UniProtKB">
        <authorList>
            <consortium name="WormBaseParasite"/>
        </authorList>
    </citation>
    <scope>IDENTIFICATION</scope>
</reference>
<keyword evidence="2" id="KW-0456">Lyase</keyword>
<evidence type="ECO:0000256" key="1">
    <source>
        <dbReference type="ARBA" id="ARBA00022741"/>
    </source>
</evidence>
<organism evidence="5">
    <name type="scientific">Haemonchus placei</name>
    <name type="common">Barber's pole worm</name>
    <dbReference type="NCBI Taxonomy" id="6290"/>
    <lineage>
        <taxon>Eukaryota</taxon>
        <taxon>Metazoa</taxon>
        <taxon>Ecdysozoa</taxon>
        <taxon>Nematoda</taxon>
        <taxon>Chromadorea</taxon>
        <taxon>Rhabditida</taxon>
        <taxon>Rhabditina</taxon>
        <taxon>Rhabditomorpha</taxon>
        <taxon>Strongyloidea</taxon>
        <taxon>Trichostrongylidae</taxon>
        <taxon>Haemonchus</taxon>
    </lineage>
</organism>
<dbReference type="Gene3D" id="1.10.510.10">
    <property type="entry name" value="Transferase(Phosphotransferase) domain 1"/>
    <property type="match status" value="1"/>
</dbReference>
<dbReference type="PANTHER" id="PTHR11920:SF493">
    <property type="entry name" value="RECEPTOR-TYPE GUANYLATE CYCLASE GCY-22"/>
    <property type="match status" value="1"/>
</dbReference>
<dbReference type="GO" id="GO:0001653">
    <property type="term" value="F:peptide receptor activity"/>
    <property type="evidence" value="ECO:0007669"/>
    <property type="project" value="TreeGrafter"/>
</dbReference>
<dbReference type="EMBL" id="UZAF01023065">
    <property type="protein sequence ID" value="VDO88321.1"/>
    <property type="molecule type" value="Genomic_DNA"/>
</dbReference>
<sequence>MGTVWLNDQTIVADHAYLTASFSRLQCMRQSKAAIIGTEYSAYTRVCRDQQLISTSIKLKELIPKLAQCKRIAIRRVLNLQLLKINWFFEENFALYFQVKLTFYGLDALKLTEVREQQDYLWVAPEHIRDHALRPTKEGDLYSFAIVCSEIITKKSAWDLENLDYDLDGML</sequence>
<gene>
    <name evidence="3" type="ORF">HPLM_LOCUS21173</name>
</gene>
<keyword evidence="1" id="KW-0547">Nucleotide-binding</keyword>
<dbReference type="Proteomes" id="UP000268014">
    <property type="component" value="Unassembled WGS sequence"/>
</dbReference>